<accession>V4PWJ9</accession>
<dbReference type="STRING" id="1121022.GCA_000376105_03611"/>
<keyword evidence="3" id="KW-0963">Cytoplasm</keyword>
<keyword evidence="6" id="KW-0687">Ribonucleoprotein</keyword>
<evidence type="ECO:0000259" key="7">
    <source>
        <dbReference type="PROSITE" id="PS50988"/>
    </source>
</evidence>
<comment type="caution">
    <text evidence="8">The sequence shown here is derived from an EMBL/GenBank/DDBJ whole genome shotgun (WGS) entry which is preliminary data.</text>
</comment>
<dbReference type="GO" id="GO:0005737">
    <property type="term" value="C:cytoplasm"/>
    <property type="evidence" value="ECO:0007669"/>
    <property type="project" value="UniProtKB-SubCell"/>
</dbReference>
<dbReference type="PANTHER" id="PTHR14202:SF0">
    <property type="entry name" value="RNA-BINDING PROTEIN RO60"/>
    <property type="match status" value="1"/>
</dbReference>
<dbReference type="Gene3D" id="3.40.50.410">
    <property type="entry name" value="von Willebrand factor, type A domain"/>
    <property type="match status" value="1"/>
</dbReference>
<dbReference type="OrthoDB" id="208855at2"/>
<evidence type="ECO:0000256" key="5">
    <source>
        <dbReference type="ARBA" id="ARBA00022884"/>
    </source>
</evidence>
<evidence type="ECO:0000256" key="3">
    <source>
        <dbReference type="ARBA" id="ARBA00022490"/>
    </source>
</evidence>
<dbReference type="InterPro" id="IPR040322">
    <property type="entry name" value="TROVE2"/>
</dbReference>
<keyword evidence="9" id="KW-1185">Reference proteome</keyword>
<dbReference type="eggNOG" id="COG2304">
    <property type="taxonomic scope" value="Bacteria"/>
</dbReference>
<dbReference type="Pfam" id="PF05731">
    <property type="entry name" value="TROVE"/>
    <property type="match status" value="1"/>
</dbReference>
<dbReference type="RefSeq" id="WP_018083291.1">
    <property type="nucleotide sequence ID" value="NZ_AQWM01000028.1"/>
</dbReference>
<evidence type="ECO:0000313" key="9">
    <source>
        <dbReference type="Proteomes" id="UP000017837"/>
    </source>
</evidence>
<evidence type="ECO:0000256" key="6">
    <source>
        <dbReference type="ARBA" id="ARBA00023274"/>
    </source>
</evidence>
<dbReference type="InterPro" id="IPR036465">
    <property type="entry name" value="vWFA_dom_sf"/>
</dbReference>
<evidence type="ECO:0000313" key="8">
    <source>
        <dbReference type="EMBL" id="ESQ89955.1"/>
    </source>
</evidence>
<evidence type="ECO:0000256" key="2">
    <source>
        <dbReference type="ARBA" id="ARBA00007814"/>
    </source>
</evidence>
<dbReference type="AlphaFoldDB" id="V4PWJ9"/>
<dbReference type="PANTHER" id="PTHR14202">
    <property type="entry name" value="60 KDA RIBONUCLEOPROTEIN SSA/RO"/>
    <property type="match status" value="1"/>
</dbReference>
<dbReference type="SUPFAM" id="SSF53300">
    <property type="entry name" value="vWA-like"/>
    <property type="match status" value="1"/>
</dbReference>
<dbReference type="InterPro" id="IPR037214">
    <property type="entry name" value="TROVE_dom_sf"/>
</dbReference>
<dbReference type="GO" id="GO:1990904">
    <property type="term" value="C:ribonucleoprotein complex"/>
    <property type="evidence" value="ECO:0007669"/>
    <property type="project" value="UniProtKB-KW"/>
</dbReference>
<dbReference type="PROSITE" id="PS50988">
    <property type="entry name" value="TROVE"/>
    <property type="match status" value="1"/>
</dbReference>
<feature type="domain" description="TROVE" evidence="7">
    <location>
        <begin position="11"/>
        <end position="297"/>
    </location>
</feature>
<keyword evidence="5" id="KW-0694">RNA-binding</keyword>
<comment type="similarity">
    <text evidence="2">Belongs to the Ro 60 kDa family.</text>
</comment>
<organism evidence="8 9">
    <name type="scientific">Asticcacaulis benevestitus DSM 16100 = ATCC BAA-896</name>
    <dbReference type="NCBI Taxonomy" id="1121022"/>
    <lineage>
        <taxon>Bacteria</taxon>
        <taxon>Pseudomonadati</taxon>
        <taxon>Pseudomonadota</taxon>
        <taxon>Alphaproteobacteria</taxon>
        <taxon>Caulobacterales</taxon>
        <taxon>Caulobacteraceae</taxon>
        <taxon>Asticcacaulis</taxon>
    </lineage>
</organism>
<gene>
    <name evidence="8" type="ORF">ABENE_13195</name>
</gene>
<protein>
    <submittedName>
        <fullName evidence="8">TROVE domain-containing protein</fullName>
    </submittedName>
</protein>
<name>V4PWJ9_9CAUL</name>
<comment type="subcellular location">
    <subcellularLocation>
        <location evidence="1">Cytoplasm</location>
    </subcellularLocation>
</comment>
<reference evidence="8 9" key="1">
    <citation type="journal article" date="2014" name="Nature">
        <title>Sequential evolution of bacterial morphology by co-option of a developmental regulator.</title>
        <authorList>
            <person name="Jiang C."/>
            <person name="Brown P.J."/>
            <person name="Ducret A."/>
            <person name="Brun Y.V."/>
        </authorList>
    </citation>
    <scope>NUCLEOTIDE SEQUENCE [LARGE SCALE GENOMIC DNA]</scope>
    <source>
        <strain evidence="8 9">DSM 16100</strain>
    </source>
</reference>
<dbReference type="EMBL" id="AWGB01000027">
    <property type="protein sequence ID" value="ESQ89955.1"/>
    <property type="molecule type" value="Genomic_DNA"/>
</dbReference>
<dbReference type="InterPro" id="IPR008858">
    <property type="entry name" value="TROVE_dom"/>
</dbReference>
<dbReference type="SUPFAM" id="SSF140864">
    <property type="entry name" value="TROVE domain-like"/>
    <property type="match status" value="1"/>
</dbReference>
<sequence length="437" mass="48483">MRFNIFKKVPGITHEGAPARELTVEQKLRRSVLSCLLWENEFYEDGQTIADRILALAVEVPSEILAALAVEARELMKLRHAPLMLLCALIAKGGPMVAPTIERVIQRADEMTELVTLYWRNGKRPLSKQMKLGLARAFVKFDAYQLAKYDRDGDVKLRDVLFLCHAKPRDTAQAEIWKQLVDKTLASPDTWEVALSGGADKAATFTRLLGERKLGYLALLRNLRNMDQAGVDEALVKDAILARRGAERVLPFRYVAAARAAPRFEPWLDQALAETILEQPVLKGRTLILVDVSPSMNVRLSAKSDLTRMDAAATLASIIPGDVRVFSFSNEVIEVPPRRGMAGIDAIIRSQPSNGTLLGKAVTHVNAIKHDRLIVITDEQSQDVVPDPVAAKAYMINVASARHGVGYGTWTHIDGFSENVLTFLREQETFQLNVSEA</sequence>
<dbReference type="PATRIC" id="fig|1121022.4.peg.2680"/>
<dbReference type="Proteomes" id="UP000017837">
    <property type="component" value="Unassembled WGS sequence"/>
</dbReference>
<dbReference type="GO" id="GO:0046872">
    <property type="term" value="F:metal ion binding"/>
    <property type="evidence" value="ECO:0007669"/>
    <property type="project" value="UniProtKB-KW"/>
</dbReference>
<dbReference type="GO" id="GO:0003723">
    <property type="term" value="F:RNA binding"/>
    <property type="evidence" value="ECO:0007669"/>
    <property type="project" value="UniProtKB-KW"/>
</dbReference>
<proteinExistence type="inferred from homology"/>
<keyword evidence="4" id="KW-0479">Metal-binding</keyword>
<evidence type="ECO:0000256" key="1">
    <source>
        <dbReference type="ARBA" id="ARBA00004496"/>
    </source>
</evidence>
<evidence type="ECO:0000256" key="4">
    <source>
        <dbReference type="ARBA" id="ARBA00022723"/>
    </source>
</evidence>